<dbReference type="Pfam" id="PF04851">
    <property type="entry name" value="ResIII"/>
    <property type="match status" value="1"/>
</dbReference>
<evidence type="ECO:0000256" key="1">
    <source>
        <dbReference type="ARBA" id="ARBA00006637"/>
    </source>
</evidence>
<evidence type="ECO:0000313" key="32">
    <source>
        <dbReference type="Proteomes" id="UP000282269"/>
    </source>
</evidence>
<evidence type="ECO:0000313" key="13">
    <source>
        <dbReference type="EMBL" id="AKA76469.1"/>
    </source>
</evidence>
<dbReference type="InterPro" id="IPR014001">
    <property type="entry name" value="Helicase_ATP-bd"/>
</dbReference>
<feature type="domain" description="Helicase C-terminal" evidence="11">
    <location>
        <begin position="314"/>
        <end position="444"/>
    </location>
</feature>
<dbReference type="Proteomes" id="UP000273443">
    <property type="component" value="Chromosome"/>
</dbReference>
<evidence type="ECO:0000313" key="15">
    <source>
        <dbReference type="EMBL" id="AZF68246.1"/>
    </source>
</evidence>
<comment type="catalytic activity">
    <reaction evidence="9">
        <text>ATP + H2O = ADP + phosphate + H(+)</text>
        <dbReference type="Rhea" id="RHEA:13065"/>
        <dbReference type="ChEBI" id="CHEBI:15377"/>
        <dbReference type="ChEBI" id="CHEBI:15378"/>
        <dbReference type="ChEBI" id="CHEBI:30616"/>
        <dbReference type="ChEBI" id="CHEBI:43474"/>
        <dbReference type="ChEBI" id="CHEBI:456216"/>
        <dbReference type="EC" id="5.6.2.4"/>
    </reaction>
</comment>
<dbReference type="Proteomes" id="UP000267993">
    <property type="component" value="Chromosome"/>
</dbReference>
<dbReference type="Proteomes" id="UP000278715">
    <property type="component" value="Chromosome"/>
</dbReference>
<evidence type="ECO:0000256" key="6">
    <source>
        <dbReference type="ARBA" id="ARBA00023235"/>
    </source>
</evidence>
<dbReference type="EMBL" id="CP050869">
    <property type="protein sequence ID" value="QPG50771.1"/>
    <property type="molecule type" value="Genomic_DNA"/>
</dbReference>
<dbReference type="InterPro" id="IPR032438">
    <property type="entry name" value="ERCC3_RAD25_C"/>
</dbReference>
<comment type="similarity">
    <text evidence="1">Belongs to the helicase family. RAD25/XPB subfamily.</text>
</comment>
<reference evidence="22 33" key="4">
    <citation type="journal article" date="2020" name="Nat. Commun.">
        <title>The structures of two archaeal type IV pili illuminate evolutionary relationships.</title>
        <authorList>
            <person name="Wang F."/>
            <person name="Baquero D.P."/>
            <person name="Su Z."/>
            <person name="Beltran L.C."/>
            <person name="Prangishvili D."/>
            <person name="Krupovic M."/>
            <person name="Egelman E.H."/>
        </authorList>
    </citation>
    <scope>NUCLEOTIDE SEQUENCE [LARGE SCALE GENOMIC DNA]</scope>
    <source>
        <strain evidence="22 33">POZ149</strain>
    </source>
</reference>
<evidence type="ECO:0000313" key="30">
    <source>
        <dbReference type="Proteomes" id="UP000275843"/>
    </source>
</evidence>
<keyword evidence="2" id="KW-0547">Nucleotide-binding</keyword>
<dbReference type="Proteomes" id="UP000033085">
    <property type="component" value="Chromosome"/>
</dbReference>
<name>A0A0E3MIY7_SACSO</name>
<evidence type="ECO:0000313" key="20">
    <source>
        <dbReference type="EMBL" id="AZF81324.1"/>
    </source>
</evidence>
<evidence type="ECO:0000313" key="25">
    <source>
        <dbReference type="Proteomes" id="UP000033106"/>
    </source>
</evidence>
<keyword evidence="3" id="KW-0378">Hydrolase</keyword>
<evidence type="ECO:0000256" key="5">
    <source>
        <dbReference type="ARBA" id="ARBA00022840"/>
    </source>
</evidence>
<dbReference type="Pfam" id="PF00271">
    <property type="entry name" value="Helicase_C"/>
    <property type="match status" value="1"/>
</dbReference>
<dbReference type="PATRIC" id="fig|2287.6.peg.1542"/>
<evidence type="ECO:0000313" key="21">
    <source>
        <dbReference type="EMBL" id="AZF83963.1"/>
    </source>
</evidence>
<evidence type="ECO:0000313" key="22">
    <source>
        <dbReference type="EMBL" id="QPG50771.1"/>
    </source>
</evidence>
<evidence type="ECO:0000259" key="10">
    <source>
        <dbReference type="PROSITE" id="PS51192"/>
    </source>
</evidence>
<dbReference type="PROSITE" id="PS51192">
    <property type="entry name" value="HELICASE_ATP_BIND_1"/>
    <property type="match status" value="1"/>
</dbReference>
<dbReference type="InterPro" id="IPR001650">
    <property type="entry name" value="Helicase_C-like"/>
</dbReference>
<evidence type="ECO:0000313" key="17">
    <source>
        <dbReference type="EMBL" id="AZF73486.1"/>
    </source>
</evidence>
<dbReference type="Proteomes" id="UP000275843">
    <property type="component" value="Chromosome"/>
</dbReference>
<evidence type="ECO:0000313" key="27">
    <source>
        <dbReference type="Proteomes" id="UP000269431"/>
    </source>
</evidence>
<evidence type="ECO:0000313" key="23">
    <source>
        <dbReference type="Proteomes" id="UP000033057"/>
    </source>
</evidence>
<dbReference type="KEGG" id="ssof:SULC_1497"/>
<dbReference type="AlphaFoldDB" id="A0A0E3MIY7"/>
<evidence type="ECO:0000313" key="24">
    <source>
        <dbReference type="Proteomes" id="UP000033085"/>
    </source>
</evidence>
<dbReference type="InterPro" id="IPR006935">
    <property type="entry name" value="Helicase/UvrB_N"/>
</dbReference>
<dbReference type="EMBL" id="CP011057">
    <property type="protein sequence ID" value="AKA79162.1"/>
    <property type="molecule type" value="Genomic_DNA"/>
</dbReference>
<dbReference type="GO" id="GO:0004386">
    <property type="term" value="F:helicase activity"/>
    <property type="evidence" value="ECO:0007669"/>
    <property type="project" value="UniProtKB-KW"/>
</dbReference>
<dbReference type="PANTHER" id="PTHR11274:SF0">
    <property type="entry name" value="GENERAL TRANSCRIPTION AND DNA REPAIR FACTOR IIH HELICASE SUBUNIT XPB"/>
    <property type="match status" value="1"/>
</dbReference>
<evidence type="ECO:0000313" key="18">
    <source>
        <dbReference type="EMBL" id="AZF76110.1"/>
    </source>
</evidence>
<evidence type="ECO:0000256" key="2">
    <source>
        <dbReference type="ARBA" id="ARBA00022741"/>
    </source>
</evidence>
<dbReference type="GO" id="GO:0016787">
    <property type="term" value="F:hydrolase activity"/>
    <property type="evidence" value="ECO:0007669"/>
    <property type="project" value="UniProtKB-KW"/>
</dbReference>
<keyword evidence="6" id="KW-0413">Isomerase</keyword>
<evidence type="ECO:0000313" key="26">
    <source>
        <dbReference type="Proteomes" id="UP000267993"/>
    </source>
</evidence>
<dbReference type="EMBL" id="CP033239">
    <property type="protein sequence ID" value="AZF78721.1"/>
    <property type="molecule type" value="Genomic_DNA"/>
</dbReference>
<feature type="domain" description="Helicase ATP-binding" evidence="10">
    <location>
        <begin position="77"/>
        <end position="221"/>
    </location>
</feature>
<dbReference type="GO" id="GO:0005524">
    <property type="term" value="F:ATP binding"/>
    <property type="evidence" value="ECO:0007669"/>
    <property type="project" value="UniProtKB-KW"/>
</dbReference>
<keyword evidence="5" id="KW-0067">ATP-binding</keyword>
<dbReference type="EMBL" id="CP033236">
    <property type="protein sequence ID" value="AZF70866.1"/>
    <property type="molecule type" value="Genomic_DNA"/>
</dbReference>
<evidence type="ECO:0000313" key="33">
    <source>
        <dbReference type="Proteomes" id="UP000594632"/>
    </source>
</evidence>
<evidence type="ECO:0000259" key="11">
    <source>
        <dbReference type="PROSITE" id="PS51194"/>
    </source>
</evidence>
<dbReference type="Proteomes" id="UP000269431">
    <property type="component" value="Chromosome"/>
</dbReference>
<evidence type="ECO:0000313" key="16">
    <source>
        <dbReference type="EMBL" id="AZF70866.1"/>
    </source>
</evidence>
<dbReference type="SMART" id="SM00490">
    <property type="entry name" value="HELICc"/>
    <property type="match status" value="1"/>
</dbReference>
<dbReference type="CDD" id="cd18789">
    <property type="entry name" value="SF2_C_XPB"/>
    <property type="match status" value="1"/>
</dbReference>
<dbReference type="Proteomes" id="UP000282269">
    <property type="component" value="Chromosome"/>
</dbReference>
<reference evidence="14" key="3">
    <citation type="submission" date="2018-10" db="EMBL/GenBank/DDBJ databases">
        <authorList>
            <person name="McCarthy S."/>
            <person name="Gradnigo J."/>
            <person name="Johnson T."/>
            <person name="Payne S."/>
            <person name="Lipzen A."/>
            <person name="Schackwitz W."/>
            <person name="Martin J."/>
            <person name="Moriyama E."/>
            <person name="Blum P."/>
        </authorList>
    </citation>
    <scope>NUCLEOTIDE SEQUENCE</scope>
    <source>
        <strain evidence="12">SARC-B</strain>
        <strain evidence="13">SARC-C</strain>
        <strain evidence="14">SULA</strain>
    </source>
</reference>
<dbReference type="PROSITE" id="PS51194">
    <property type="entry name" value="HELICASE_CTER"/>
    <property type="match status" value="1"/>
</dbReference>
<dbReference type="EMBL" id="CP033235">
    <property type="protein sequence ID" value="AZF68246.1"/>
    <property type="molecule type" value="Genomic_DNA"/>
</dbReference>
<sequence>MVRLRYFKGLLLSDFSAPGLTWNDEFKCYIGHANKYREVLSYYKRSHVEVEDSVLDLLPFPLISDQIRLREYQQEALNAWLKSKQGIIVIPTGGGKTVIGLKATALIRLATLIIVPTIDLLQQWYENVRELLGVEAGRIGGGYDELKGITVITYDSAYTQLEKIGNKFGLVIFDEVHHLPSEGYSIIAQGLASPYRLGLTATPERSDGRDKLYPLLVGPIVYRITVSNLVGKYLSNFETQRIYVNLTEDEEKLYRYYRGILKKFLSQHNLELKSLNDFNKLVKLAAKYKEAREALLAWHEALKIAVNSKAKVEKLKDLLKELNGEKIIIFTRNTSMAYEISRLFLIPAVTYKTGKQERVEILEKFRSGKYNVIVTSSVLDEGIDVPDASVAIVLGGYGTSRQFIQRLGRILRKKENKKARLIEIVTKGTSDYNLSKRRRQNANL</sequence>
<dbReference type="EMBL" id="CP033241">
    <property type="protein sequence ID" value="AZF83963.1"/>
    <property type="molecule type" value="Genomic_DNA"/>
</dbReference>
<evidence type="ECO:0000256" key="4">
    <source>
        <dbReference type="ARBA" id="ARBA00022806"/>
    </source>
</evidence>
<dbReference type="EMBL" id="CP033237">
    <property type="protein sequence ID" value="AZF73486.1"/>
    <property type="molecule type" value="Genomic_DNA"/>
</dbReference>
<gene>
    <name evidence="22" type="ORF">HFC64_13925</name>
    <name evidence="14" type="ORF">SULA_1498</name>
    <name evidence="12" type="ORF">SULB_1499</name>
    <name evidence="13" type="ORF">SULC_1497</name>
    <name evidence="15" type="ORF">SULG_07460</name>
    <name evidence="16" type="ORF">SULH_07460</name>
    <name evidence="17" type="ORF">SULI_07460</name>
    <name evidence="18" type="ORF">SULM_07460</name>
    <name evidence="19" type="ORF">SULN_07460</name>
    <name evidence="20" type="ORF">SULO_07470</name>
    <name evidence="21" type="ORF">SULZ_07720</name>
</gene>
<dbReference type="InterPro" id="IPR040699">
    <property type="entry name" value="XPB_DRD"/>
</dbReference>
<evidence type="ECO:0000256" key="9">
    <source>
        <dbReference type="ARBA" id="ARBA00048988"/>
    </source>
</evidence>
<evidence type="ECO:0000256" key="3">
    <source>
        <dbReference type="ARBA" id="ARBA00022801"/>
    </source>
</evidence>
<dbReference type="Proteomes" id="UP000594632">
    <property type="component" value="Chromosome"/>
</dbReference>
<dbReference type="GO" id="GO:0140097">
    <property type="term" value="F:catalytic activity, acting on DNA"/>
    <property type="evidence" value="ECO:0007669"/>
    <property type="project" value="UniProtKB-ARBA"/>
</dbReference>
<accession>A0A0E3MIY7</accession>
<dbReference type="Gene3D" id="3.40.50.300">
    <property type="entry name" value="P-loop containing nucleotide triphosphate hydrolases"/>
    <property type="match status" value="2"/>
</dbReference>
<comment type="catalytic activity">
    <reaction evidence="7">
        <text>Couples ATP hydrolysis with the unwinding of duplex DNA by translocating in the 3'-5' direction.</text>
        <dbReference type="EC" id="5.6.2.4"/>
    </reaction>
</comment>
<evidence type="ECO:0000313" key="14">
    <source>
        <dbReference type="EMBL" id="AKA79162.1"/>
    </source>
</evidence>
<dbReference type="KEGG" id="ssol:SULB_1499"/>
<reference evidence="23 24" key="1">
    <citation type="journal article" date="2015" name="Genome Announc.">
        <title>Complete Genome Sequence of Sulfolobus solfataricus Strain 98/2 and Evolved Derivatives.</title>
        <authorList>
            <person name="McCarthy S."/>
            <person name="Gradnigo J."/>
            <person name="Johnson T."/>
            <person name="Payne S."/>
            <person name="Lipzen A."/>
            <person name="Martin J."/>
            <person name="Schackwitz W."/>
            <person name="Moriyama E."/>
            <person name="Blum P."/>
        </authorList>
    </citation>
    <scope>NUCLEOTIDE SEQUENCE [LARGE SCALE GENOMIC DNA]</scope>
    <source>
        <strain evidence="23">98/2 SULC</strain>
        <strain evidence="12">SARC-B</strain>
        <strain evidence="13">SARC-C</strain>
        <strain evidence="14 25">SULA</strain>
        <strain evidence="24">SULB</strain>
    </source>
</reference>
<dbReference type="SMART" id="SM00487">
    <property type="entry name" value="DEXDc"/>
    <property type="match status" value="1"/>
</dbReference>
<evidence type="ECO:0000313" key="31">
    <source>
        <dbReference type="Proteomes" id="UP000278715"/>
    </source>
</evidence>
<evidence type="ECO:0000313" key="19">
    <source>
        <dbReference type="EMBL" id="AZF78721.1"/>
    </source>
</evidence>
<dbReference type="GeneID" id="44129462"/>
<protein>
    <recommendedName>
        <fullName evidence="8">DNA 3'-5' helicase</fullName>
        <ecNumber evidence="8">5.6.2.4</ecNumber>
    </recommendedName>
</protein>
<dbReference type="GO" id="GO:0003677">
    <property type="term" value="F:DNA binding"/>
    <property type="evidence" value="ECO:0007669"/>
    <property type="project" value="InterPro"/>
</dbReference>
<organism evidence="14 25">
    <name type="scientific">Saccharolobus solfataricus</name>
    <name type="common">Sulfolobus solfataricus</name>
    <dbReference type="NCBI Taxonomy" id="2287"/>
    <lineage>
        <taxon>Archaea</taxon>
        <taxon>Thermoproteota</taxon>
        <taxon>Thermoprotei</taxon>
        <taxon>Sulfolobales</taxon>
        <taxon>Sulfolobaceae</taxon>
        <taxon>Saccharolobus</taxon>
    </lineage>
</organism>
<dbReference type="EMBL" id="CP011055">
    <property type="protein sequence ID" value="AKA73772.1"/>
    <property type="molecule type" value="Genomic_DNA"/>
</dbReference>
<reference evidence="26 27" key="2">
    <citation type="journal article" date="2018" name="Proc. Natl. Acad. Sci. U.S.A.">
        <title>Nonmutational mechanism of inheritance in the Archaeon Sulfolobus solfataricus.</title>
        <authorList>
            <person name="Payne S."/>
            <person name="McCarthy S."/>
            <person name="Johnson T."/>
            <person name="North E."/>
            <person name="Blum P."/>
        </authorList>
    </citation>
    <scope>NUCLEOTIDE SEQUENCE [LARGE SCALE GENOMIC DNA]</scope>
    <source>
        <strain evidence="16 26">SARC-H</strain>
        <strain evidence="17 30">SARC-I</strain>
        <strain evidence="19 31">SARC-N</strain>
        <strain evidence="20 32">SARC-O</strain>
        <strain evidence="21 27">SUL120</strain>
        <strain evidence="15 28">SULG</strain>
        <strain evidence="18 29">SULM</strain>
    </source>
</reference>
<keyword evidence="4 14" id="KW-0347">Helicase</keyword>
<dbReference type="Pfam" id="PF18458">
    <property type="entry name" value="XPB_DRD"/>
    <property type="match status" value="1"/>
</dbReference>
<dbReference type="PANTHER" id="PTHR11274">
    <property type="entry name" value="RAD25/XP-B DNA REPAIR HELICASE"/>
    <property type="match status" value="1"/>
</dbReference>
<evidence type="ECO:0000313" key="12">
    <source>
        <dbReference type="EMBL" id="AKA73772.1"/>
    </source>
</evidence>
<evidence type="ECO:0000256" key="8">
    <source>
        <dbReference type="ARBA" id="ARBA00034808"/>
    </source>
</evidence>
<dbReference type="RefSeq" id="WP_009989555.1">
    <property type="nucleotide sequence ID" value="NZ_CP011055.2"/>
</dbReference>
<evidence type="ECO:0000313" key="29">
    <source>
        <dbReference type="Proteomes" id="UP000273443"/>
    </source>
</evidence>
<proteinExistence type="inferred from homology"/>
<dbReference type="InterPro" id="IPR027417">
    <property type="entry name" value="P-loop_NTPase"/>
</dbReference>
<dbReference type="Proteomes" id="UP000033057">
    <property type="component" value="Chromosome"/>
</dbReference>
<evidence type="ECO:0000313" key="28">
    <source>
        <dbReference type="Proteomes" id="UP000273194"/>
    </source>
</evidence>
<dbReference type="SUPFAM" id="SSF52540">
    <property type="entry name" value="P-loop containing nucleoside triphosphate hydrolases"/>
    <property type="match status" value="1"/>
</dbReference>
<dbReference type="KEGG" id="ssoa:SULA_1498"/>
<dbReference type="EMBL" id="CP033238">
    <property type="protein sequence ID" value="AZF76110.1"/>
    <property type="molecule type" value="Genomic_DNA"/>
</dbReference>
<dbReference type="EC" id="5.6.2.4" evidence="8"/>
<dbReference type="Proteomes" id="UP000033106">
    <property type="component" value="Chromosome"/>
</dbReference>
<dbReference type="EMBL" id="CP033240">
    <property type="protein sequence ID" value="AZF81324.1"/>
    <property type="molecule type" value="Genomic_DNA"/>
</dbReference>
<dbReference type="InterPro" id="IPR050615">
    <property type="entry name" value="ATP-dep_DNA_Helicase"/>
</dbReference>
<evidence type="ECO:0000256" key="7">
    <source>
        <dbReference type="ARBA" id="ARBA00034617"/>
    </source>
</evidence>
<dbReference type="EMBL" id="CP011056">
    <property type="protein sequence ID" value="AKA76469.1"/>
    <property type="molecule type" value="Genomic_DNA"/>
</dbReference>
<dbReference type="CDD" id="cd17926">
    <property type="entry name" value="DEXHc_RE"/>
    <property type="match status" value="1"/>
</dbReference>
<dbReference type="Proteomes" id="UP000273194">
    <property type="component" value="Chromosome"/>
</dbReference>